<dbReference type="EMBL" id="VSZQ01000033">
    <property type="protein sequence ID" value="TYR65020.1"/>
    <property type="molecule type" value="Genomic_DNA"/>
</dbReference>
<sequence>MEPVDGVPYGRPVMIKSGAPRSLGVPASEARLNFDTELQELGGGARRRLLMVDDDPAFELSFYCGTCPLLFRRLETAREKLSLESMQERLTGTLDDPDDGTVIDAFGTLLPEGEYLPLLLEVEPRLVIPGREGDYFSGEQVTTWGIDQFWGLPEYPHTPYYRTFEAAVDADAHLYEFVVPMVPPTWNERERVEQYVALMEQETVPTAVAISTLDVCQPAIDRGDDYFVHWGLTHFLLDGHHKLEAAATAGRPVRLLSLLTLGESLAGAEDTARLPALRTQSPTARRIGR</sequence>
<dbReference type="AlphaFoldDB" id="A0A5D4JLC0"/>
<comment type="caution">
    <text evidence="1">The sequence shown here is derived from an EMBL/GenBank/DDBJ whole genome shotgun (WGS) entry which is preliminary data.</text>
</comment>
<protein>
    <submittedName>
        <fullName evidence="1">Uncharacterized protein</fullName>
    </submittedName>
</protein>
<proteinExistence type="predicted"/>
<dbReference type="Proteomes" id="UP000323242">
    <property type="component" value="Unassembled WGS sequence"/>
</dbReference>
<keyword evidence="2" id="KW-1185">Reference proteome</keyword>
<accession>A0A5D4JLC0</accession>
<gene>
    <name evidence="1" type="ORF">FY004_08505</name>
</gene>
<organism evidence="1 2">
    <name type="scientific">Streptomyces parvus</name>
    <dbReference type="NCBI Taxonomy" id="66428"/>
    <lineage>
        <taxon>Bacteria</taxon>
        <taxon>Bacillati</taxon>
        <taxon>Actinomycetota</taxon>
        <taxon>Actinomycetes</taxon>
        <taxon>Kitasatosporales</taxon>
        <taxon>Streptomycetaceae</taxon>
        <taxon>Streptomyces</taxon>
    </lineage>
</organism>
<evidence type="ECO:0000313" key="2">
    <source>
        <dbReference type="Proteomes" id="UP000323242"/>
    </source>
</evidence>
<reference evidence="1 2" key="1">
    <citation type="submission" date="2019-08" db="EMBL/GenBank/DDBJ databases">
        <title>Draft genome for granaticin producer strain Streptomyces parvus C05.</title>
        <authorList>
            <person name="Gonzalez-Pimentel J.L."/>
        </authorList>
    </citation>
    <scope>NUCLEOTIDE SEQUENCE [LARGE SCALE GENOMIC DNA]</scope>
    <source>
        <strain evidence="1 2">C05</strain>
    </source>
</reference>
<name>A0A5D4JLC0_9ACTN</name>
<evidence type="ECO:0000313" key="1">
    <source>
        <dbReference type="EMBL" id="TYR65020.1"/>
    </source>
</evidence>